<evidence type="ECO:0000256" key="3">
    <source>
        <dbReference type="ARBA" id="ARBA00022679"/>
    </source>
</evidence>
<protein>
    <recommendedName>
        <fullName evidence="7">Aspartate carbamoyltransferase</fullName>
        <ecNumber evidence="7">2.1.3.2</ecNumber>
    </recommendedName>
    <alternativeName>
        <fullName evidence="7">Aspartate transcarbamylase</fullName>
        <shortName evidence="7">ATCase</shortName>
    </alternativeName>
</protein>
<feature type="binding site" evidence="7">
    <location>
        <position position="221"/>
    </location>
    <ligand>
        <name>L-aspartate</name>
        <dbReference type="ChEBI" id="CHEBI:29991"/>
    </ligand>
</feature>
<feature type="binding site" evidence="7">
    <location>
        <position position="50"/>
    </location>
    <ligand>
        <name>carbamoyl phosphate</name>
        <dbReference type="ChEBI" id="CHEBI:58228"/>
    </ligand>
</feature>
<dbReference type="GO" id="GO:0006520">
    <property type="term" value="P:amino acid metabolic process"/>
    <property type="evidence" value="ECO:0007669"/>
    <property type="project" value="InterPro"/>
</dbReference>
<dbReference type="Pfam" id="PF02729">
    <property type="entry name" value="OTCace_N"/>
    <property type="match status" value="1"/>
</dbReference>
<comment type="catalytic activity">
    <reaction evidence="6 7">
        <text>carbamoyl phosphate + L-aspartate = N-carbamoyl-L-aspartate + phosphate + H(+)</text>
        <dbReference type="Rhea" id="RHEA:20013"/>
        <dbReference type="ChEBI" id="CHEBI:15378"/>
        <dbReference type="ChEBI" id="CHEBI:29991"/>
        <dbReference type="ChEBI" id="CHEBI:32814"/>
        <dbReference type="ChEBI" id="CHEBI:43474"/>
        <dbReference type="ChEBI" id="CHEBI:58228"/>
        <dbReference type="EC" id="2.1.3.2"/>
    </reaction>
</comment>
<dbReference type="InterPro" id="IPR006130">
    <property type="entry name" value="Asp/Orn_carbamoylTrfase"/>
</dbReference>
<feature type="binding site" evidence="7">
    <location>
        <position position="260"/>
    </location>
    <ligand>
        <name>carbamoyl phosphate</name>
        <dbReference type="ChEBI" id="CHEBI:58228"/>
    </ligand>
</feature>
<dbReference type="NCBIfam" id="TIGR00670">
    <property type="entry name" value="asp_carb_tr"/>
    <property type="match status" value="1"/>
</dbReference>
<dbReference type="InterPro" id="IPR002082">
    <property type="entry name" value="Asp_carbamoyltransf"/>
</dbReference>
<feature type="binding site" evidence="7">
    <location>
        <position position="160"/>
    </location>
    <ligand>
        <name>L-aspartate</name>
        <dbReference type="ChEBI" id="CHEBI:29991"/>
    </ligand>
</feature>
<dbReference type="FunFam" id="3.40.50.1370:FF:000002">
    <property type="entry name" value="Aspartate carbamoyltransferase 2"/>
    <property type="match status" value="1"/>
</dbReference>
<dbReference type="OrthoDB" id="7792at2157"/>
<dbReference type="PRINTS" id="PR00101">
    <property type="entry name" value="ATCASE"/>
</dbReference>
<dbReference type="PROSITE" id="PS00097">
    <property type="entry name" value="CARBAMOYLTRANSFERASE"/>
    <property type="match status" value="1"/>
</dbReference>
<dbReference type="SUPFAM" id="SSF53671">
    <property type="entry name" value="Aspartate/ornithine carbamoyltransferase"/>
    <property type="match status" value="1"/>
</dbReference>
<feature type="binding site" evidence="7">
    <location>
        <position position="261"/>
    </location>
    <ligand>
        <name>carbamoyl phosphate</name>
        <dbReference type="ChEBI" id="CHEBI:58228"/>
    </ligand>
</feature>
<evidence type="ECO:0000256" key="4">
    <source>
        <dbReference type="ARBA" id="ARBA00022975"/>
    </source>
</evidence>
<comment type="subunit">
    <text evidence="7">Heterooligomer of catalytic and regulatory chains.</text>
</comment>
<feature type="binding site" evidence="7">
    <location>
        <position position="131"/>
    </location>
    <ligand>
        <name>carbamoyl phosphate</name>
        <dbReference type="ChEBI" id="CHEBI:58228"/>
    </ligand>
</feature>
<name>A0A2V2N2W6_9EURY</name>
<dbReference type="GO" id="GO:0004070">
    <property type="term" value="F:aspartate carbamoyltransferase activity"/>
    <property type="evidence" value="ECO:0007669"/>
    <property type="project" value="UniProtKB-UniRule"/>
</dbReference>
<dbReference type="GO" id="GO:0016597">
    <property type="term" value="F:amino acid binding"/>
    <property type="evidence" value="ECO:0007669"/>
    <property type="project" value="InterPro"/>
</dbReference>
<comment type="function">
    <text evidence="5 7">Catalyzes the condensation of carbamoyl phosphate and aspartate to form carbamoyl aspartate and inorganic phosphate, the committed step in the de novo pyrimidine nucleotide biosynthesis pathway.</text>
</comment>
<dbReference type="RefSeq" id="WP_109967783.1">
    <property type="nucleotide sequence ID" value="NZ_CP176093.1"/>
</dbReference>
<feature type="binding site" evidence="7">
    <location>
        <position position="100"/>
    </location>
    <ligand>
        <name>carbamoyl phosphate</name>
        <dbReference type="ChEBI" id="CHEBI:58228"/>
    </ligand>
</feature>
<evidence type="ECO:0000259" key="8">
    <source>
        <dbReference type="Pfam" id="PF00185"/>
    </source>
</evidence>
<dbReference type="GO" id="GO:0006207">
    <property type="term" value="P:'de novo' pyrimidine nucleobase biosynthetic process"/>
    <property type="evidence" value="ECO:0007669"/>
    <property type="project" value="InterPro"/>
</dbReference>
<dbReference type="InterPro" id="IPR006131">
    <property type="entry name" value="Asp_carbamoyltransf_Asp/Orn-bd"/>
</dbReference>
<dbReference type="EC" id="2.1.3.2" evidence="7"/>
<comment type="caution">
    <text evidence="10">The sequence shown here is derived from an EMBL/GenBank/DDBJ whole genome shotgun (WGS) entry which is preliminary data.</text>
</comment>
<evidence type="ECO:0000256" key="1">
    <source>
        <dbReference type="ARBA" id="ARBA00004852"/>
    </source>
</evidence>
<keyword evidence="11" id="KW-1185">Reference proteome</keyword>
<evidence type="ECO:0000256" key="2">
    <source>
        <dbReference type="ARBA" id="ARBA00008896"/>
    </source>
</evidence>
<proteinExistence type="inferred from homology"/>
<reference evidence="10 11" key="1">
    <citation type="submission" date="2018-05" db="EMBL/GenBank/DDBJ databases">
        <title>Draft genome of Methanospirillum lacunae Ki8-1.</title>
        <authorList>
            <person name="Dueholm M.S."/>
            <person name="Nielsen P.H."/>
            <person name="Bakmann L.F."/>
            <person name="Otzen D.E."/>
        </authorList>
    </citation>
    <scope>NUCLEOTIDE SEQUENCE [LARGE SCALE GENOMIC DNA]</scope>
    <source>
        <strain evidence="10 11">Ki8-1</strain>
    </source>
</reference>
<dbReference type="Proteomes" id="UP000245657">
    <property type="component" value="Unassembled WGS sequence"/>
</dbReference>
<dbReference type="Gene3D" id="3.40.50.1370">
    <property type="entry name" value="Aspartate/ornithine carbamoyltransferase"/>
    <property type="match status" value="2"/>
</dbReference>
<comment type="pathway">
    <text evidence="1 7">Pyrimidine metabolism; UMP biosynthesis via de novo pathway; (S)-dihydroorotate from bicarbonate: step 2/3.</text>
</comment>
<dbReference type="NCBIfam" id="NF002032">
    <property type="entry name" value="PRK00856.1"/>
    <property type="match status" value="1"/>
</dbReference>
<evidence type="ECO:0000256" key="7">
    <source>
        <dbReference type="HAMAP-Rule" id="MF_00001"/>
    </source>
</evidence>
<dbReference type="AlphaFoldDB" id="A0A2V2N2W6"/>
<dbReference type="PANTHER" id="PTHR45753">
    <property type="entry name" value="ORNITHINE CARBAMOYLTRANSFERASE, MITOCHONDRIAL"/>
    <property type="match status" value="1"/>
</dbReference>
<organism evidence="10 11">
    <name type="scientific">Methanospirillum lacunae</name>
    <dbReference type="NCBI Taxonomy" id="668570"/>
    <lineage>
        <taxon>Archaea</taxon>
        <taxon>Methanobacteriati</taxon>
        <taxon>Methanobacteriota</taxon>
        <taxon>Stenosarchaea group</taxon>
        <taxon>Methanomicrobia</taxon>
        <taxon>Methanomicrobiales</taxon>
        <taxon>Methanospirillaceae</taxon>
        <taxon>Methanospirillum</taxon>
    </lineage>
</organism>
<dbReference type="UniPathway" id="UPA00070">
    <property type="reaction ID" value="UER00116"/>
</dbReference>
<dbReference type="GO" id="GO:0044205">
    <property type="term" value="P:'de novo' UMP biosynthetic process"/>
    <property type="evidence" value="ECO:0007669"/>
    <property type="project" value="UniProtKB-UniRule"/>
</dbReference>
<dbReference type="PRINTS" id="PR00100">
    <property type="entry name" value="AOTCASE"/>
</dbReference>
<comment type="similarity">
    <text evidence="2 7">Belongs to the aspartate/ornithine carbamoyltransferase superfamily. ATCase family.</text>
</comment>
<accession>A0A2V2N2W6</accession>
<keyword evidence="4 7" id="KW-0665">Pyrimidine biosynthesis</keyword>
<evidence type="ECO:0000313" key="10">
    <source>
        <dbReference type="EMBL" id="PWR74502.1"/>
    </source>
</evidence>
<keyword evidence="3 7" id="KW-0808">Transferase</keyword>
<evidence type="ECO:0000259" key="9">
    <source>
        <dbReference type="Pfam" id="PF02729"/>
    </source>
</evidence>
<feature type="binding site" evidence="7">
    <location>
        <position position="128"/>
    </location>
    <ligand>
        <name>carbamoyl phosphate</name>
        <dbReference type="ChEBI" id="CHEBI:58228"/>
    </ligand>
</feature>
<dbReference type="InterPro" id="IPR036901">
    <property type="entry name" value="Asp/Orn_carbamoylTrfase_sf"/>
</dbReference>
<feature type="binding site" evidence="7">
    <location>
        <position position="51"/>
    </location>
    <ligand>
        <name>carbamoyl phosphate</name>
        <dbReference type="ChEBI" id="CHEBI:58228"/>
    </ligand>
</feature>
<evidence type="ECO:0000313" key="11">
    <source>
        <dbReference type="Proteomes" id="UP000245657"/>
    </source>
</evidence>
<feature type="binding site" evidence="7">
    <location>
        <position position="79"/>
    </location>
    <ligand>
        <name>L-aspartate</name>
        <dbReference type="ChEBI" id="CHEBI:29991"/>
    </ligand>
</feature>
<dbReference type="GeneID" id="97549375"/>
<dbReference type="InterPro" id="IPR006132">
    <property type="entry name" value="Asp/Orn_carbamoyltranf_P-bd"/>
</dbReference>
<evidence type="ECO:0000256" key="5">
    <source>
        <dbReference type="ARBA" id="ARBA00043884"/>
    </source>
</evidence>
<dbReference type="HAMAP" id="MF_00001">
    <property type="entry name" value="Asp_carb_tr"/>
    <property type="match status" value="1"/>
</dbReference>
<sequence length="298" mass="33179">MRHYISIRDLDRNQIDHLIDRAARIAVYGADAQPLKRKILGLLFFEPSTRTRMSFESAMLRLGGSCMNLGGVEVSSMAKGETLADTIRVVSGYADTIVLRHPKVGAARLASEFADVPVINGGDGAGQHPSQTLIDLYTIHQSMPLDRIKIGLVGDLMYGRTTHSLAYALTRYNAEIHAISPKGLGLPESLKHDLREAGCEVIEHDSIEEIIRDLDVLYVTRFQRERFPDPASFFDVAASYRITPSLLQGVKDNLILLHPLPRVDEIDPAVDSLPYARYFQQARNGVPVRMAMLLEVMQ</sequence>
<dbReference type="PANTHER" id="PTHR45753:SF6">
    <property type="entry name" value="ASPARTATE CARBAMOYLTRANSFERASE"/>
    <property type="match status" value="1"/>
</dbReference>
<dbReference type="EMBL" id="QGMY01000002">
    <property type="protein sequence ID" value="PWR74502.1"/>
    <property type="molecule type" value="Genomic_DNA"/>
</dbReference>
<gene>
    <name evidence="7" type="primary">pyrB</name>
    <name evidence="10" type="ORF">DK846_02360</name>
</gene>
<dbReference type="Pfam" id="PF00185">
    <property type="entry name" value="OTCace"/>
    <property type="match status" value="1"/>
</dbReference>
<evidence type="ECO:0000256" key="6">
    <source>
        <dbReference type="ARBA" id="ARBA00048859"/>
    </source>
</evidence>
<feature type="domain" description="Aspartate/ornithine carbamoyltransferase carbamoyl-P binding" evidence="9">
    <location>
        <begin position="2"/>
        <end position="141"/>
    </location>
</feature>
<feature type="domain" description="Aspartate/ornithine carbamoyltransferase Asp/Orn-binding" evidence="8">
    <location>
        <begin position="148"/>
        <end position="294"/>
    </location>
</feature>